<dbReference type="PANTHER" id="PTHR10457:SF7">
    <property type="entry name" value="GALACTOKINASE-RELATED"/>
    <property type="match status" value="1"/>
</dbReference>
<dbReference type="InterPro" id="IPR000705">
    <property type="entry name" value="Galactokinase"/>
</dbReference>
<dbReference type="InterPro" id="IPR036554">
    <property type="entry name" value="GHMP_kinase_C_sf"/>
</dbReference>
<evidence type="ECO:0000259" key="13">
    <source>
        <dbReference type="Pfam" id="PF10509"/>
    </source>
</evidence>
<dbReference type="InterPro" id="IPR006203">
    <property type="entry name" value="GHMP_knse_ATP-bd_CS"/>
</dbReference>
<organism evidence="14 15">
    <name type="scientific">Nocardioides euryhalodurans</name>
    <dbReference type="NCBI Taxonomy" id="2518370"/>
    <lineage>
        <taxon>Bacteria</taxon>
        <taxon>Bacillati</taxon>
        <taxon>Actinomycetota</taxon>
        <taxon>Actinomycetes</taxon>
        <taxon>Propionibacteriales</taxon>
        <taxon>Nocardioidaceae</taxon>
        <taxon>Nocardioides</taxon>
    </lineage>
</organism>
<dbReference type="Gene3D" id="3.30.70.890">
    <property type="entry name" value="GHMP kinase, C-terminal domain"/>
    <property type="match status" value="1"/>
</dbReference>
<keyword evidence="7" id="KW-0460">Magnesium</keyword>
<dbReference type="GO" id="GO:0005829">
    <property type="term" value="C:cytosol"/>
    <property type="evidence" value="ECO:0007669"/>
    <property type="project" value="TreeGrafter"/>
</dbReference>
<keyword evidence="4" id="KW-0547">Nucleotide-binding</keyword>
<keyword evidence="8" id="KW-0299">Galactose metabolism</keyword>
<comment type="similarity">
    <text evidence="1">Belongs to the GHMP kinase family. GalK subfamily.</text>
</comment>
<dbReference type="Pfam" id="PF08544">
    <property type="entry name" value="GHMP_kinases_C"/>
    <property type="match status" value="1"/>
</dbReference>
<dbReference type="RefSeq" id="WP_135077645.1">
    <property type="nucleotide sequence ID" value="NZ_CP038267.1"/>
</dbReference>
<evidence type="ECO:0000256" key="9">
    <source>
        <dbReference type="ARBA" id="ARBA00023277"/>
    </source>
</evidence>
<dbReference type="SUPFAM" id="SSF54211">
    <property type="entry name" value="Ribosomal protein S5 domain 2-like"/>
    <property type="match status" value="1"/>
</dbReference>
<feature type="domain" description="GHMP kinase C-terminal" evidence="12">
    <location>
        <begin position="282"/>
        <end position="362"/>
    </location>
</feature>
<dbReference type="EMBL" id="CP038267">
    <property type="protein sequence ID" value="QBR92834.1"/>
    <property type="molecule type" value="Genomic_DNA"/>
</dbReference>
<sequence>MAEHVDPGDPNEVAKALASRLADPVGVFAAPGRVNLIGEHTDYNAGLCLPIALPHATYAAVARRDDDLLTVASVQQDARVEVRLPDIAPGTVDGWASYVAGVAWALREAGHELPGMDLVVDGHVPLGSGLSSSAALICSAALAMCAAAGIDPGRDALVDATMRAEAEIAGAPTGGLDQTASLLGREGHALLIDFRDRTTRQVGWRPRSEGLELLVVDTRAAHSHSDGGYRSRREDCEAAAHRLGLATLREATLADLDRLGDDRLLRRTRHVVSEIERVRQVVAALEQDDWSRVGALFTESHASMRDDFEISCPELDEVVATAVDGGALGARMTGGGFGGSVIALVPADAAASIAEQVGERFAARGWPAPGVLPAPASAGAHEVA</sequence>
<dbReference type="Gene3D" id="3.30.230.10">
    <property type="match status" value="1"/>
</dbReference>
<evidence type="ECO:0000256" key="1">
    <source>
        <dbReference type="ARBA" id="ARBA00006566"/>
    </source>
</evidence>
<evidence type="ECO:0000256" key="3">
    <source>
        <dbReference type="ARBA" id="ARBA00022723"/>
    </source>
</evidence>
<dbReference type="SUPFAM" id="SSF55060">
    <property type="entry name" value="GHMP Kinase, C-terminal domain"/>
    <property type="match status" value="1"/>
</dbReference>
<gene>
    <name evidence="14" type="primary">galK</name>
    <name evidence="14" type="ORF">EXE57_11520</name>
</gene>
<dbReference type="EC" id="2.7.1.6" evidence="10"/>
<evidence type="ECO:0000256" key="2">
    <source>
        <dbReference type="ARBA" id="ARBA00022679"/>
    </source>
</evidence>
<dbReference type="InterPro" id="IPR019539">
    <property type="entry name" value="GalKase_N"/>
</dbReference>
<evidence type="ECO:0000256" key="7">
    <source>
        <dbReference type="ARBA" id="ARBA00022842"/>
    </source>
</evidence>
<dbReference type="InterPro" id="IPR014721">
    <property type="entry name" value="Ribsml_uS5_D2-typ_fold_subgr"/>
</dbReference>
<dbReference type="InterPro" id="IPR020568">
    <property type="entry name" value="Ribosomal_Su5_D2-typ_SF"/>
</dbReference>
<reference evidence="14 15" key="1">
    <citation type="submission" date="2019-03" db="EMBL/GenBank/DDBJ databases">
        <title>Three New Species of Nocardioides, Nocardioides euryhalodurans sp. nov., Nocardioides seonyuensis sp. nov. and Nocardioides eburneoflavus sp. nov., Iolated from Soil.</title>
        <authorList>
            <person name="Roh S.G."/>
            <person name="Lee C."/>
            <person name="Kim M.-K."/>
            <person name="Kim S.B."/>
        </authorList>
    </citation>
    <scope>NUCLEOTIDE SEQUENCE [LARGE SCALE GENOMIC DNA]</scope>
    <source>
        <strain evidence="14 15">MMS17-SY117</strain>
    </source>
</reference>
<evidence type="ECO:0000313" key="14">
    <source>
        <dbReference type="EMBL" id="QBR92834.1"/>
    </source>
</evidence>
<dbReference type="InterPro" id="IPR013750">
    <property type="entry name" value="GHMP_kinase_C_dom"/>
</dbReference>
<evidence type="ECO:0000259" key="12">
    <source>
        <dbReference type="Pfam" id="PF08544"/>
    </source>
</evidence>
<dbReference type="Pfam" id="PF00288">
    <property type="entry name" value="GHMP_kinases_N"/>
    <property type="match status" value="1"/>
</dbReference>
<dbReference type="InterPro" id="IPR006204">
    <property type="entry name" value="GHMP_kinase_N_dom"/>
</dbReference>
<evidence type="ECO:0000256" key="4">
    <source>
        <dbReference type="ARBA" id="ARBA00022741"/>
    </source>
</evidence>
<dbReference type="PROSITE" id="PS00106">
    <property type="entry name" value="GALACTOKINASE"/>
    <property type="match status" value="1"/>
</dbReference>
<evidence type="ECO:0000259" key="11">
    <source>
        <dbReference type="Pfam" id="PF00288"/>
    </source>
</evidence>
<dbReference type="Pfam" id="PF10509">
    <property type="entry name" value="GalKase_gal_bdg"/>
    <property type="match status" value="1"/>
</dbReference>
<accession>A0A4P7GLW4</accession>
<dbReference type="AlphaFoldDB" id="A0A4P7GLW4"/>
<keyword evidence="6" id="KW-0067">ATP-binding</keyword>
<dbReference type="NCBIfam" id="TIGR00131">
    <property type="entry name" value="gal_kin"/>
    <property type="match status" value="1"/>
</dbReference>
<dbReference type="InterPro" id="IPR006206">
    <property type="entry name" value="Mevalonate/galactokinase"/>
</dbReference>
<dbReference type="KEGG" id="noy:EXE57_11520"/>
<keyword evidence="3" id="KW-0479">Metal-binding</keyword>
<evidence type="ECO:0000256" key="6">
    <source>
        <dbReference type="ARBA" id="ARBA00022840"/>
    </source>
</evidence>
<proteinExistence type="inferred from homology"/>
<dbReference type="FunFam" id="3.30.70.890:FF:000001">
    <property type="entry name" value="Galactokinase"/>
    <property type="match status" value="1"/>
</dbReference>
<keyword evidence="2 14" id="KW-0808">Transferase</keyword>
<dbReference type="GO" id="GO:0004335">
    <property type="term" value="F:galactokinase activity"/>
    <property type="evidence" value="ECO:0007669"/>
    <property type="project" value="UniProtKB-UniRule"/>
</dbReference>
<feature type="domain" description="Galactokinase N-terminal" evidence="13">
    <location>
        <begin position="24"/>
        <end position="63"/>
    </location>
</feature>
<dbReference type="GO" id="GO:0006012">
    <property type="term" value="P:galactose metabolic process"/>
    <property type="evidence" value="ECO:0007669"/>
    <property type="project" value="UniProtKB-UniRule"/>
</dbReference>
<dbReference type="PRINTS" id="PR00473">
    <property type="entry name" value="GALCTOKINASE"/>
</dbReference>
<evidence type="ECO:0000313" key="15">
    <source>
        <dbReference type="Proteomes" id="UP000294894"/>
    </source>
</evidence>
<dbReference type="PROSITE" id="PS00627">
    <property type="entry name" value="GHMP_KINASES_ATP"/>
    <property type="match status" value="1"/>
</dbReference>
<feature type="domain" description="GHMP kinase N-terminal" evidence="11">
    <location>
        <begin position="98"/>
        <end position="184"/>
    </location>
</feature>
<keyword evidence="15" id="KW-1185">Reference proteome</keyword>
<dbReference type="GO" id="GO:0005524">
    <property type="term" value="F:ATP binding"/>
    <property type="evidence" value="ECO:0007669"/>
    <property type="project" value="UniProtKB-UniRule"/>
</dbReference>
<protein>
    <recommendedName>
        <fullName evidence="10">Galactokinase</fullName>
        <ecNumber evidence="10">2.7.1.6</ecNumber>
    </recommendedName>
</protein>
<evidence type="ECO:0000256" key="5">
    <source>
        <dbReference type="ARBA" id="ARBA00022777"/>
    </source>
</evidence>
<keyword evidence="5 14" id="KW-0418">Kinase</keyword>
<dbReference type="OrthoDB" id="250531at2"/>
<dbReference type="PIRSF" id="PIRSF000530">
    <property type="entry name" value="Galactokinase"/>
    <property type="match status" value="1"/>
</dbReference>
<keyword evidence="9" id="KW-0119">Carbohydrate metabolism</keyword>
<dbReference type="InterPro" id="IPR019741">
    <property type="entry name" value="Galactokinase_CS"/>
</dbReference>
<dbReference type="PANTHER" id="PTHR10457">
    <property type="entry name" value="MEVALONATE KINASE/GALACTOKINASE"/>
    <property type="match status" value="1"/>
</dbReference>
<dbReference type="PRINTS" id="PR00959">
    <property type="entry name" value="MEVGALKINASE"/>
</dbReference>
<name>A0A4P7GLW4_9ACTN</name>
<evidence type="ECO:0000256" key="10">
    <source>
        <dbReference type="NCBIfam" id="TIGR00131"/>
    </source>
</evidence>
<evidence type="ECO:0000256" key="8">
    <source>
        <dbReference type="ARBA" id="ARBA00023144"/>
    </source>
</evidence>
<dbReference type="Proteomes" id="UP000294894">
    <property type="component" value="Chromosome"/>
</dbReference>
<dbReference type="GO" id="GO:0046872">
    <property type="term" value="F:metal ion binding"/>
    <property type="evidence" value="ECO:0007669"/>
    <property type="project" value="UniProtKB-KW"/>
</dbReference>